<keyword evidence="3" id="KW-0560">Oxidoreductase</keyword>
<organism evidence="5 6">
    <name type="scientific">Bemisia tabaci</name>
    <name type="common">Sweetpotato whitefly</name>
    <name type="synonym">Aleurodes tabaci</name>
    <dbReference type="NCBI Taxonomy" id="7038"/>
    <lineage>
        <taxon>Eukaryota</taxon>
        <taxon>Metazoa</taxon>
        <taxon>Ecdysozoa</taxon>
        <taxon>Arthropoda</taxon>
        <taxon>Hexapoda</taxon>
        <taxon>Insecta</taxon>
        <taxon>Pterygota</taxon>
        <taxon>Neoptera</taxon>
        <taxon>Paraneoptera</taxon>
        <taxon>Hemiptera</taxon>
        <taxon>Sternorrhyncha</taxon>
        <taxon>Aleyrodoidea</taxon>
        <taxon>Aleyrodidae</taxon>
        <taxon>Aleyrodinae</taxon>
        <taxon>Bemisia</taxon>
    </lineage>
</organism>
<feature type="domain" description="NADP-dependent oxidoreductase" evidence="4">
    <location>
        <begin position="122"/>
        <end position="392"/>
    </location>
</feature>
<gene>
    <name evidence="5" type="ORF">BEMITA_LOCUS11960</name>
</gene>
<evidence type="ECO:0000256" key="3">
    <source>
        <dbReference type="ARBA" id="ARBA00023002"/>
    </source>
</evidence>
<dbReference type="PANTHER" id="PTHR11732">
    <property type="entry name" value="ALDO/KETO REDUCTASE"/>
    <property type="match status" value="1"/>
</dbReference>
<dbReference type="SUPFAM" id="SSF51430">
    <property type="entry name" value="NAD(P)-linked oxidoreductase"/>
    <property type="match status" value="1"/>
</dbReference>
<keyword evidence="6" id="KW-1185">Reference proteome</keyword>
<dbReference type="EMBL" id="OU963868">
    <property type="protein sequence ID" value="CAH0393577.1"/>
    <property type="molecule type" value="Genomic_DNA"/>
</dbReference>
<reference evidence="5" key="1">
    <citation type="submission" date="2021-12" db="EMBL/GenBank/DDBJ databases">
        <authorList>
            <person name="King R."/>
        </authorList>
    </citation>
    <scope>NUCLEOTIDE SEQUENCE</scope>
</reference>
<dbReference type="PROSITE" id="PS00062">
    <property type="entry name" value="ALDOKETO_REDUCTASE_2"/>
    <property type="match status" value="1"/>
</dbReference>
<comment type="similarity">
    <text evidence="1">Belongs to the aldo/keto reductase family.</text>
</comment>
<keyword evidence="2" id="KW-0521">NADP</keyword>
<dbReference type="AlphaFoldDB" id="A0A9P0AFQ4"/>
<dbReference type="InterPro" id="IPR020471">
    <property type="entry name" value="AKR"/>
</dbReference>
<dbReference type="GO" id="GO:0016491">
    <property type="term" value="F:oxidoreductase activity"/>
    <property type="evidence" value="ECO:0007669"/>
    <property type="project" value="UniProtKB-KW"/>
</dbReference>
<dbReference type="PROSITE" id="PS00798">
    <property type="entry name" value="ALDOKETO_REDUCTASE_1"/>
    <property type="match status" value="1"/>
</dbReference>
<dbReference type="Gene3D" id="3.20.20.100">
    <property type="entry name" value="NADP-dependent oxidoreductase domain"/>
    <property type="match status" value="1"/>
</dbReference>
<evidence type="ECO:0000259" key="4">
    <source>
        <dbReference type="Pfam" id="PF00248"/>
    </source>
</evidence>
<dbReference type="PROSITE" id="PS00063">
    <property type="entry name" value="ALDOKETO_REDUCTASE_3"/>
    <property type="match status" value="1"/>
</dbReference>
<dbReference type="Proteomes" id="UP001152759">
    <property type="component" value="Chromosome 7"/>
</dbReference>
<evidence type="ECO:0000256" key="2">
    <source>
        <dbReference type="ARBA" id="ARBA00022857"/>
    </source>
</evidence>
<evidence type="ECO:0000313" key="5">
    <source>
        <dbReference type="EMBL" id="CAH0393577.1"/>
    </source>
</evidence>
<dbReference type="Pfam" id="PF00248">
    <property type="entry name" value="Aldo_ket_red"/>
    <property type="match status" value="1"/>
</dbReference>
<dbReference type="FunFam" id="3.20.20.100:FF:000006">
    <property type="entry name" value="Aldo-keto reductase family 1 member A1"/>
    <property type="match status" value="1"/>
</dbReference>
<dbReference type="InterPro" id="IPR036812">
    <property type="entry name" value="NAD(P)_OxRdtase_dom_sf"/>
</dbReference>
<evidence type="ECO:0000313" key="6">
    <source>
        <dbReference type="Proteomes" id="UP001152759"/>
    </source>
</evidence>
<accession>A0A9P0AFQ4</accession>
<sequence>MQPGVGKNAGSLAQCRMYEQSELSGSWEKTEPHWNVYHRSDSETILTFRLKHRQEHQTTKQAHSSVSFHSIPDYIKKMKGNLIIICVSLAANFQYGNAVEKFKLSSGHEIPAVGLGTSWIKLTEMDEAIANALELGYRHIDTAFQYLNEAAIGAALKKWFQKGGKREDLFITSKLPTHGNRAESVEKYLKQSLKDLDLDYVDMYLIHKPFGFKEGENMTEAKENGKIIFENVDHLAVWKKMEEQVTAGRVKSIGLSNFNQTQILNIYNNAEIKPSNLQVEWHAFLQQRELLEFCKKYNIVMTAYSPLGSPVWRGKFHNGTDKSLPRLTDLPEIKEIAKKYNKTAAQILLRHTVQAGLAVIPKSSNKDRQRENIEIFDFSLSGEDVEKINGLNKGEMGRVFDFVYYYEGIDKNPQYPFATRAV</sequence>
<dbReference type="InterPro" id="IPR023210">
    <property type="entry name" value="NADP_OxRdtase_dom"/>
</dbReference>
<name>A0A9P0AFQ4_BEMTA</name>
<proteinExistence type="inferred from homology"/>
<dbReference type="PRINTS" id="PR00069">
    <property type="entry name" value="ALDKETRDTASE"/>
</dbReference>
<protein>
    <recommendedName>
        <fullName evidence="4">NADP-dependent oxidoreductase domain-containing protein</fullName>
    </recommendedName>
</protein>
<dbReference type="InterPro" id="IPR018170">
    <property type="entry name" value="Aldo/ket_reductase_CS"/>
</dbReference>
<evidence type="ECO:0000256" key="1">
    <source>
        <dbReference type="ARBA" id="ARBA00007905"/>
    </source>
</evidence>